<keyword evidence="2" id="KW-1185">Reference proteome</keyword>
<evidence type="ECO:0000313" key="2">
    <source>
        <dbReference type="Proteomes" id="UP000030854"/>
    </source>
</evidence>
<sequence>MVRVANYLASYPNRGIFYEKRHGHVESYGRYGLHCAVDANFADDLDTSKSTTGYVIFMAGVAVIWRSKLQTTILTLKCEAEYAVIFEATKDCAWIRNFLTELQQMPPGEIPVLEDNTGAIKWATDDGMTSGRRHVRVEYYYVLDEFGEGRIKLVHIPTKQNPADGLTKSLDTASFQRFV</sequence>
<proteinExistence type="predicted"/>
<dbReference type="HOGENOM" id="CLU_001650_6_0_1"/>
<organism evidence="1 2">
    <name type="scientific">Uncinula necator</name>
    <name type="common">Grape powdery mildew</name>
    <dbReference type="NCBI Taxonomy" id="52586"/>
    <lineage>
        <taxon>Eukaryota</taxon>
        <taxon>Fungi</taxon>
        <taxon>Dikarya</taxon>
        <taxon>Ascomycota</taxon>
        <taxon>Pezizomycotina</taxon>
        <taxon>Leotiomycetes</taxon>
        <taxon>Erysiphales</taxon>
        <taxon>Erysiphaceae</taxon>
        <taxon>Erysiphe</taxon>
    </lineage>
</organism>
<dbReference type="Proteomes" id="UP000030854">
    <property type="component" value="Unassembled WGS sequence"/>
</dbReference>
<comment type="caution">
    <text evidence="1">The sequence shown here is derived from an EMBL/GenBank/DDBJ whole genome shotgun (WGS) entry which is preliminary data.</text>
</comment>
<name>A0A0B1NWI0_UNCNE</name>
<accession>A0A0B1NWI0</accession>
<evidence type="ECO:0000313" key="1">
    <source>
        <dbReference type="EMBL" id="KHJ30288.1"/>
    </source>
</evidence>
<gene>
    <name evidence="1" type="ORF">EV44_g3900</name>
</gene>
<dbReference type="AlphaFoldDB" id="A0A0B1NWI0"/>
<dbReference type="PANTHER" id="PTHR11439:SF467">
    <property type="entry name" value="INTEGRASE CATALYTIC DOMAIN-CONTAINING PROTEIN"/>
    <property type="match status" value="1"/>
</dbReference>
<dbReference type="STRING" id="52586.A0A0B1NWI0"/>
<dbReference type="OMA" id="CTIANDP"/>
<reference evidence="1 2" key="1">
    <citation type="journal article" date="2014" name="BMC Genomics">
        <title>Adaptive genomic structural variation in the grape powdery mildew pathogen, Erysiphe necator.</title>
        <authorList>
            <person name="Jones L."/>
            <person name="Riaz S."/>
            <person name="Morales-Cruz A."/>
            <person name="Amrine K.C."/>
            <person name="McGuire B."/>
            <person name="Gubler W.D."/>
            <person name="Walker M.A."/>
            <person name="Cantu D."/>
        </authorList>
    </citation>
    <scope>NUCLEOTIDE SEQUENCE [LARGE SCALE GENOMIC DNA]</scope>
    <source>
        <strain evidence="2">c</strain>
    </source>
</reference>
<dbReference type="EMBL" id="JNVN01004573">
    <property type="protein sequence ID" value="KHJ30288.1"/>
    <property type="molecule type" value="Genomic_DNA"/>
</dbReference>
<dbReference type="CDD" id="cd09272">
    <property type="entry name" value="RNase_HI_RT_Ty1"/>
    <property type="match status" value="1"/>
</dbReference>
<protein>
    <submittedName>
        <fullName evidence="1">Uncharacterized protein</fullName>
    </submittedName>
</protein>
<dbReference type="PANTHER" id="PTHR11439">
    <property type="entry name" value="GAG-POL-RELATED RETROTRANSPOSON"/>
    <property type="match status" value="1"/>
</dbReference>